<dbReference type="GO" id="GO:0005829">
    <property type="term" value="C:cytosol"/>
    <property type="evidence" value="ECO:0007669"/>
    <property type="project" value="TreeGrafter"/>
</dbReference>
<dbReference type="InterPro" id="IPR004607">
    <property type="entry name" value="GART"/>
</dbReference>
<evidence type="ECO:0000256" key="2">
    <source>
        <dbReference type="ARBA" id="ARBA00022679"/>
    </source>
</evidence>
<comment type="pathway">
    <text evidence="1 6">Purine metabolism; IMP biosynthesis via de novo pathway; N(2)-formyl-N(1)-(5-phospho-D-ribosyl)glycinamide from N(1)-(5-phospho-D-ribosyl)glycinamide (10-formyl THF route): step 1/1.</text>
</comment>
<dbReference type="UniPathway" id="UPA00074">
    <property type="reaction ID" value="UER00126"/>
</dbReference>
<dbReference type="SUPFAM" id="SSF53328">
    <property type="entry name" value="Formyltransferase"/>
    <property type="match status" value="1"/>
</dbReference>
<evidence type="ECO:0000256" key="1">
    <source>
        <dbReference type="ARBA" id="ARBA00005054"/>
    </source>
</evidence>
<dbReference type="InterPro" id="IPR001555">
    <property type="entry name" value="GART_AS"/>
</dbReference>
<feature type="binding site" evidence="6">
    <location>
        <begin position="12"/>
        <end position="14"/>
    </location>
    <ligand>
        <name>N(1)-(5-phospho-beta-D-ribosyl)glycinamide</name>
        <dbReference type="ChEBI" id="CHEBI:143788"/>
    </ligand>
</feature>
<feature type="binding site" evidence="6">
    <location>
        <position position="104"/>
    </location>
    <ligand>
        <name>(6R)-10-formyltetrahydrofolate</name>
        <dbReference type="ChEBI" id="CHEBI:195366"/>
    </ligand>
</feature>
<keyword evidence="3 6" id="KW-0658">Purine biosynthesis</keyword>
<dbReference type="GO" id="GO:0004644">
    <property type="term" value="F:phosphoribosylglycinamide formyltransferase activity"/>
    <property type="evidence" value="ECO:0007669"/>
    <property type="project" value="UniProtKB-UniRule"/>
</dbReference>
<comment type="similarity">
    <text evidence="4 6">Belongs to the GART family.</text>
</comment>
<evidence type="ECO:0000256" key="5">
    <source>
        <dbReference type="ARBA" id="ARBA00047664"/>
    </source>
</evidence>
<feature type="binding site" evidence="6">
    <location>
        <position position="62"/>
    </location>
    <ligand>
        <name>(6R)-10-formyltetrahydrofolate</name>
        <dbReference type="ChEBI" id="CHEBI:195366"/>
    </ligand>
</feature>
<organism evidence="8 9">
    <name type="scientific">Rivihabitans pingtungensis</name>
    <dbReference type="NCBI Taxonomy" id="1054498"/>
    <lineage>
        <taxon>Bacteria</taxon>
        <taxon>Pseudomonadati</taxon>
        <taxon>Pseudomonadota</taxon>
        <taxon>Betaproteobacteria</taxon>
        <taxon>Neisseriales</taxon>
        <taxon>Aquaspirillaceae</taxon>
        <taxon>Rivihabitans</taxon>
    </lineage>
</organism>
<dbReference type="CDD" id="cd08645">
    <property type="entry name" value="FMT_core_GART"/>
    <property type="match status" value="1"/>
</dbReference>
<dbReference type="NCBIfam" id="TIGR00639">
    <property type="entry name" value="PurN"/>
    <property type="match status" value="1"/>
</dbReference>
<evidence type="ECO:0000313" key="8">
    <source>
        <dbReference type="EMBL" id="PXX82106.1"/>
    </source>
</evidence>
<evidence type="ECO:0000256" key="6">
    <source>
        <dbReference type="HAMAP-Rule" id="MF_01930"/>
    </source>
</evidence>
<dbReference type="EC" id="2.1.2.2" evidence="6"/>
<protein>
    <recommendedName>
        <fullName evidence="6">Phosphoribosylglycinamide formyltransferase</fullName>
        <ecNumber evidence="6">2.1.2.2</ecNumber>
    </recommendedName>
    <alternativeName>
        <fullName evidence="6">5'-phosphoribosylglycinamide transformylase</fullName>
    </alternativeName>
    <alternativeName>
        <fullName evidence="6">GAR transformylase</fullName>
        <shortName evidence="6">GART</shortName>
    </alternativeName>
</protein>
<keyword evidence="2 6" id="KW-0808">Transferase</keyword>
<keyword evidence="9" id="KW-1185">Reference proteome</keyword>
<proteinExistence type="inferred from homology"/>
<dbReference type="GO" id="GO:0006189">
    <property type="term" value="P:'de novo' IMP biosynthetic process"/>
    <property type="evidence" value="ECO:0007669"/>
    <property type="project" value="UniProtKB-UniRule"/>
</dbReference>
<feature type="domain" description="Formyl transferase N-terminal" evidence="7">
    <location>
        <begin position="2"/>
        <end position="179"/>
    </location>
</feature>
<dbReference type="PANTHER" id="PTHR43369">
    <property type="entry name" value="PHOSPHORIBOSYLGLYCINAMIDE FORMYLTRANSFERASE"/>
    <property type="match status" value="1"/>
</dbReference>
<name>A0A318L2B1_9NEIS</name>
<comment type="function">
    <text evidence="6">Catalyzes the transfer of a formyl group from 10-formyltetrahydrofolate to 5-phospho-ribosyl-glycinamide (GAR), producing 5-phospho-ribosyl-N-formylglycinamide (FGAR) and tetrahydrofolate.</text>
</comment>
<accession>A0A318L2B1</accession>
<dbReference type="OrthoDB" id="9806170at2"/>
<dbReference type="HAMAP" id="MF_01930">
    <property type="entry name" value="PurN"/>
    <property type="match status" value="1"/>
</dbReference>
<dbReference type="AlphaFoldDB" id="A0A318L2B1"/>
<feature type="binding site" evidence="6">
    <location>
        <begin position="87"/>
        <end position="90"/>
    </location>
    <ligand>
        <name>(6R)-10-formyltetrahydrofolate</name>
        <dbReference type="ChEBI" id="CHEBI:195366"/>
    </ligand>
</feature>
<reference evidence="8 9" key="1">
    <citation type="submission" date="2018-05" db="EMBL/GenBank/DDBJ databases">
        <title>Genomic Encyclopedia of Type Strains, Phase IV (KMG-IV): sequencing the most valuable type-strain genomes for metagenomic binning, comparative biology and taxonomic classification.</title>
        <authorList>
            <person name="Goeker M."/>
        </authorList>
    </citation>
    <scope>NUCLEOTIDE SEQUENCE [LARGE SCALE GENOMIC DNA]</scope>
    <source>
        <strain evidence="8 9">DSM 29661</strain>
    </source>
</reference>
<feature type="active site" description="Proton donor" evidence="6">
    <location>
        <position position="106"/>
    </location>
</feature>
<dbReference type="Proteomes" id="UP000247555">
    <property type="component" value="Unassembled WGS sequence"/>
</dbReference>
<comment type="catalytic activity">
    <reaction evidence="5 6">
        <text>N(1)-(5-phospho-beta-D-ribosyl)glycinamide + (6R)-10-formyltetrahydrofolate = N(2)-formyl-N(1)-(5-phospho-beta-D-ribosyl)glycinamide + (6S)-5,6,7,8-tetrahydrofolate + H(+)</text>
        <dbReference type="Rhea" id="RHEA:15053"/>
        <dbReference type="ChEBI" id="CHEBI:15378"/>
        <dbReference type="ChEBI" id="CHEBI:57453"/>
        <dbReference type="ChEBI" id="CHEBI:143788"/>
        <dbReference type="ChEBI" id="CHEBI:147286"/>
        <dbReference type="ChEBI" id="CHEBI:195366"/>
        <dbReference type="EC" id="2.1.2.2"/>
    </reaction>
</comment>
<sequence>MKNIVILISGRGSNMQAIVEAQLPGARIAAVIANRPDAAGLAWAAERGIATAALDHKAFASREDFDAALAAQIDAFAPDLVVLAGFMRILTPGFTQHYAGRMFNIHPSLLPAFPGLHTHQRALDAGCRLAGATVHFVTAELDHGPIVAQGVVAVADDDTADSLAAKVLRVEHQIYPQAVRWFVEGRLTLAGQRVRVDGGSADGALVCPR</sequence>
<evidence type="ECO:0000259" key="7">
    <source>
        <dbReference type="Pfam" id="PF00551"/>
    </source>
</evidence>
<dbReference type="InterPro" id="IPR036477">
    <property type="entry name" value="Formyl_transf_N_sf"/>
</dbReference>
<dbReference type="EMBL" id="QJKI01000001">
    <property type="protein sequence ID" value="PXX82106.1"/>
    <property type="molecule type" value="Genomic_DNA"/>
</dbReference>
<comment type="caution">
    <text evidence="8">The sequence shown here is derived from an EMBL/GenBank/DDBJ whole genome shotgun (WGS) entry which is preliminary data.</text>
</comment>
<dbReference type="PANTHER" id="PTHR43369:SF2">
    <property type="entry name" value="PHOSPHORIBOSYLGLYCINAMIDE FORMYLTRANSFERASE"/>
    <property type="match status" value="1"/>
</dbReference>
<evidence type="ECO:0000256" key="3">
    <source>
        <dbReference type="ARBA" id="ARBA00022755"/>
    </source>
</evidence>
<evidence type="ECO:0000256" key="4">
    <source>
        <dbReference type="ARBA" id="ARBA00038440"/>
    </source>
</evidence>
<gene>
    <name evidence="6" type="primary">purN</name>
    <name evidence="8" type="ORF">DFR34_101340</name>
</gene>
<dbReference type="RefSeq" id="WP_110389391.1">
    <property type="nucleotide sequence ID" value="NZ_QJKI01000001.1"/>
</dbReference>
<dbReference type="Pfam" id="PF00551">
    <property type="entry name" value="Formyl_trans_N"/>
    <property type="match status" value="1"/>
</dbReference>
<feature type="site" description="Raises pKa of active site His" evidence="6">
    <location>
        <position position="142"/>
    </location>
</feature>
<dbReference type="InterPro" id="IPR002376">
    <property type="entry name" value="Formyl_transf_N"/>
</dbReference>
<evidence type="ECO:0000313" key="9">
    <source>
        <dbReference type="Proteomes" id="UP000247555"/>
    </source>
</evidence>
<dbReference type="PROSITE" id="PS00373">
    <property type="entry name" value="GART"/>
    <property type="match status" value="1"/>
</dbReference>
<dbReference type="Gene3D" id="3.40.50.170">
    <property type="entry name" value="Formyl transferase, N-terminal domain"/>
    <property type="match status" value="1"/>
</dbReference>